<evidence type="ECO:0000313" key="2">
    <source>
        <dbReference type="EMBL" id="KAH3694507.1"/>
    </source>
</evidence>
<proteinExistence type="predicted"/>
<reference evidence="2" key="2">
    <citation type="submission" date="2020-11" db="EMBL/GenBank/DDBJ databases">
        <authorList>
            <person name="McCartney M.A."/>
            <person name="Auch B."/>
            <person name="Kono T."/>
            <person name="Mallez S."/>
            <person name="Becker A."/>
            <person name="Gohl D.M."/>
            <person name="Silverstein K.A.T."/>
            <person name="Koren S."/>
            <person name="Bechman K.B."/>
            <person name="Herman A."/>
            <person name="Abrahante J.E."/>
            <person name="Garbe J."/>
        </authorList>
    </citation>
    <scope>NUCLEOTIDE SEQUENCE</scope>
    <source>
        <strain evidence="2">Duluth1</strain>
        <tissue evidence="2">Whole animal</tissue>
    </source>
</reference>
<dbReference type="EMBL" id="JAIWYP010000016">
    <property type="protein sequence ID" value="KAH3694507.1"/>
    <property type="molecule type" value="Genomic_DNA"/>
</dbReference>
<dbReference type="InterPro" id="IPR032675">
    <property type="entry name" value="LRR_dom_sf"/>
</dbReference>
<keyword evidence="3" id="KW-1185">Reference proteome</keyword>
<dbReference type="Proteomes" id="UP000828390">
    <property type="component" value="Unassembled WGS sequence"/>
</dbReference>
<accession>A0A9D4BGT1</accession>
<dbReference type="AlphaFoldDB" id="A0A9D4BGT1"/>
<name>A0A9D4BGT1_DREPO</name>
<dbReference type="EMBL" id="JAIWYP010000016">
    <property type="protein sequence ID" value="KAH3694452.1"/>
    <property type="molecule type" value="Genomic_DNA"/>
</dbReference>
<protein>
    <submittedName>
        <fullName evidence="2">Uncharacterized protein</fullName>
    </submittedName>
</protein>
<comment type="caution">
    <text evidence="2">The sequence shown here is derived from an EMBL/GenBank/DDBJ whole genome shotgun (WGS) entry which is preliminary data.</text>
</comment>
<gene>
    <name evidence="1" type="ORF">DPMN_081892</name>
    <name evidence="2" type="ORF">DPMN_081947</name>
</gene>
<evidence type="ECO:0000313" key="1">
    <source>
        <dbReference type="EMBL" id="KAH3694452.1"/>
    </source>
</evidence>
<sequence length="101" mass="11815">MFSSKWNKRAEKNVFLNLWRHLSIVPDTVWRNNIDTPEEGKTVSMDDPDDRWSEQTDLTKLILASNWLTELSEDISNLQALTVLDVGKHFYNIFCFLEGIL</sequence>
<dbReference type="Gene3D" id="3.80.10.10">
    <property type="entry name" value="Ribonuclease Inhibitor"/>
    <property type="match status" value="1"/>
</dbReference>
<organism evidence="2 3">
    <name type="scientific">Dreissena polymorpha</name>
    <name type="common">Zebra mussel</name>
    <name type="synonym">Mytilus polymorpha</name>
    <dbReference type="NCBI Taxonomy" id="45954"/>
    <lineage>
        <taxon>Eukaryota</taxon>
        <taxon>Metazoa</taxon>
        <taxon>Spiralia</taxon>
        <taxon>Lophotrochozoa</taxon>
        <taxon>Mollusca</taxon>
        <taxon>Bivalvia</taxon>
        <taxon>Autobranchia</taxon>
        <taxon>Heteroconchia</taxon>
        <taxon>Euheterodonta</taxon>
        <taxon>Imparidentia</taxon>
        <taxon>Neoheterodontei</taxon>
        <taxon>Myida</taxon>
        <taxon>Dreissenoidea</taxon>
        <taxon>Dreissenidae</taxon>
        <taxon>Dreissena</taxon>
    </lineage>
</organism>
<evidence type="ECO:0000313" key="3">
    <source>
        <dbReference type="Proteomes" id="UP000828390"/>
    </source>
</evidence>
<reference evidence="2" key="1">
    <citation type="journal article" date="2019" name="bioRxiv">
        <title>The Genome of the Zebra Mussel, Dreissena polymorpha: A Resource for Invasive Species Research.</title>
        <authorList>
            <person name="McCartney M.A."/>
            <person name="Auch B."/>
            <person name="Kono T."/>
            <person name="Mallez S."/>
            <person name="Zhang Y."/>
            <person name="Obille A."/>
            <person name="Becker A."/>
            <person name="Abrahante J.E."/>
            <person name="Garbe J."/>
            <person name="Badalamenti J.P."/>
            <person name="Herman A."/>
            <person name="Mangelson H."/>
            <person name="Liachko I."/>
            <person name="Sullivan S."/>
            <person name="Sone E.D."/>
            <person name="Koren S."/>
            <person name="Silverstein K.A.T."/>
            <person name="Beckman K.B."/>
            <person name="Gohl D.M."/>
        </authorList>
    </citation>
    <scope>NUCLEOTIDE SEQUENCE</scope>
    <source>
        <strain evidence="2">Duluth1</strain>
        <tissue evidence="2">Whole animal</tissue>
    </source>
</reference>